<dbReference type="EMBL" id="DVFI01000063">
    <property type="protein sequence ID" value="HIQ62797.1"/>
    <property type="molecule type" value="Genomic_DNA"/>
</dbReference>
<reference evidence="2" key="2">
    <citation type="journal article" date="2021" name="PeerJ">
        <title>Extensive microbial diversity within the chicken gut microbiome revealed by metagenomics and culture.</title>
        <authorList>
            <person name="Gilroy R."/>
            <person name="Ravi A."/>
            <person name="Getino M."/>
            <person name="Pursley I."/>
            <person name="Horton D.L."/>
            <person name="Alikhan N.F."/>
            <person name="Baker D."/>
            <person name="Gharbi K."/>
            <person name="Hall N."/>
            <person name="Watson M."/>
            <person name="Adriaenssens E.M."/>
            <person name="Foster-Nyarko E."/>
            <person name="Jarju S."/>
            <person name="Secka A."/>
            <person name="Antonio M."/>
            <person name="Oren A."/>
            <person name="Chaudhuri R.R."/>
            <person name="La Ragione R."/>
            <person name="Hildebrand F."/>
            <person name="Pallen M.J."/>
        </authorList>
    </citation>
    <scope>NUCLEOTIDE SEQUENCE</scope>
    <source>
        <strain evidence="2">ChiHile30-977</strain>
    </source>
</reference>
<evidence type="ECO:0000313" key="3">
    <source>
        <dbReference type="Proteomes" id="UP000886819"/>
    </source>
</evidence>
<dbReference type="Proteomes" id="UP000886819">
    <property type="component" value="Unassembled WGS sequence"/>
</dbReference>
<reference evidence="2" key="1">
    <citation type="submission" date="2020-10" db="EMBL/GenBank/DDBJ databases">
        <authorList>
            <person name="Gilroy R."/>
        </authorList>
    </citation>
    <scope>NUCLEOTIDE SEQUENCE</scope>
    <source>
        <strain evidence="2">ChiHile30-977</strain>
    </source>
</reference>
<keyword evidence="1" id="KW-0472">Membrane</keyword>
<keyword evidence="1" id="KW-0812">Transmembrane</keyword>
<sequence>MASRHITPYAKAYSFGTDGSAALAGSPATSPRPLERPRYQRRHAAGLRLPLWVVLLSTAGLVFAMAFGLLHLRAEAASLSKQIDASKVEVARTQELIDTLEVRIAEAGDATRIQSIALNRLGMQMPDASQVITVYLPSDEAPVSDITVQKTPQENRSLFSLLLGLIGG</sequence>
<evidence type="ECO:0000256" key="1">
    <source>
        <dbReference type="SAM" id="Phobius"/>
    </source>
</evidence>
<feature type="transmembrane region" description="Helical" evidence="1">
    <location>
        <begin position="49"/>
        <end position="72"/>
    </location>
</feature>
<dbReference type="AlphaFoldDB" id="A0A9D1CIL1"/>
<gene>
    <name evidence="2" type="ORF">IAA66_04315</name>
</gene>
<protein>
    <recommendedName>
        <fullName evidence="4">Cell division protein FtsL</fullName>
    </recommendedName>
</protein>
<name>A0A9D1CIL1_9FIRM</name>
<organism evidence="2 3">
    <name type="scientific">Candidatus Avichristensenella intestinipullorum</name>
    <dbReference type="NCBI Taxonomy" id="2840693"/>
    <lineage>
        <taxon>Bacteria</taxon>
        <taxon>Bacillati</taxon>
        <taxon>Bacillota</taxon>
        <taxon>Clostridia</taxon>
        <taxon>Candidatus Avichristensenella</taxon>
    </lineage>
</organism>
<keyword evidence="1" id="KW-1133">Transmembrane helix</keyword>
<evidence type="ECO:0008006" key="4">
    <source>
        <dbReference type="Google" id="ProtNLM"/>
    </source>
</evidence>
<comment type="caution">
    <text evidence="2">The sequence shown here is derived from an EMBL/GenBank/DDBJ whole genome shotgun (WGS) entry which is preliminary data.</text>
</comment>
<accession>A0A9D1CIL1</accession>
<evidence type="ECO:0000313" key="2">
    <source>
        <dbReference type="EMBL" id="HIQ62797.1"/>
    </source>
</evidence>
<proteinExistence type="predicted"/>